<dbReference type="AlphaFoldDB" id="H2ZB59"/>
<protein>
    <recommendedName>
        <fullName evidence="3">14-3-3 domain-containing protein</fullName>
    </recommendedName>
</protein>
<feature type="site" description="Interaction with phosphoserine on interacting protein" evidence="2">
    <location>
        <position position="59"/>
    </location>
</feature>
<dbReference type="PANTHER" id="PTHR18860">
    <property type="entry name" value="14-3-3 PROTEIN"/>
    <property type="match status" value="1"/>
</dbReference>
<dbReference type="GeneTree" id="ENSGT01140000282547"/>
<dbReference type="InterPro" id="IPR036815">
    <property type="entry name" value="14-3-3_dom_sf"/>
</dbReference>
<feature type="site" description="Interaction with phosphoserine on interacting protein" evidence="2">
    <location>
        <position position="131"/>
    </location>
</feature>
<reference evidence="4" key="2">
    <citation type="submission" date="2025-08" db="UniProtKB">
        <authorList>
            <consortium name="Ensembl"/>
        </authorList>
    </citation>
    <scope>IDENTIFICATION</scope>
</reference>
<dbReference type="InterPro" id="IPR000308">
    <property type="entry name" value="14-3-3"/>
</dbReference>
<organism evidence="4 5">
    <name type="scientific">Ciona savignyi</name>
    <name type="common">Pacific transparent sea squirt</name>
    <dbReference type="NCBI Taxonomy" id="51511"/>
    <lineage>
        <taxon>Eukaryota</taxon>
        <taxon>Metazoa</taxon>
        <taxon>Chordata</taxon>
        <taxon>Tunicata</taxon>
        <taxon>Ascidiacea</taxon>
        <taxon>Phlebobranchia</taxon>
        <taxon>Cionidae</taxon>
        <taxon>Ciona</taxon>
    </lineage>
</organism>
<proteinExistence type="inferred from homology"/>
<dbReference type="HOGENOM" id="CLU_058290_0_0_1"/>
<dbReference type="InterPro" id="IPR023410">
    <property type="entry name" value="14-3-3_domain"/>
</dbReference>
<dbReference type="PRINTS" id="PR00305">
    <property type="entry name" value="1433ZETA"/>
</dbReference>
<dbReference type="Ensembl" id="ENSCSAVT00000014997.1">
    <property type="protein sequence ID" value="ENSCSAVP00000014824.1"/>
    <property type="gene ID" value="ENSCSAVG00000008673.1"/>
</dbReference>
<dbReference type="Gene3D" id="1.20.190.20">
    <property type="entry name" value="14-3-3 domain"/>
    <property type="match status" value="1"/>
</dbReference>
<feature type="domain" description="14-3-3" evidence="3">
    <location>
        <begin position="6"/>
        <end position="248"/>
    </location>
</feature>
<dbReference type="InParanoid" id="H2ZB59"/>
<evidence type="ECO:0000313" key="4">
    <source>
        <dbReference type="Ensembl" id="ENSCSAVP00000014824.1"/>
    </source>
</evidence>
<evidence type="ECO:0000313" key="5">
    <source>
        <dbReference type="Proteomes" id="UP000007875"/>
    </source>
</evidence>
<evidence type="ECO:0000256" key="1">
    <source>
        <dbReference type="ARBA" id="ARBA00006141"/>
    </source>
</evidence>
<reference evidence="4" key="3">
    <citation type="submission" date="2025-09" db="UniProtKB">
        <authorList>
            <consortium name="Ensembl"/>
        </authorList>
    </citation>
    <scope>IDENTIFICATION</scope>
</reference>
<dbReference type="STRING" id="51511.ENSCSAVP00000014824"/>
<name>H2ZB59_CIOSA</name>
<evidence type="ECO:0000259" key="3">
    <source>
        <dbReference type="SMART" id="SM00101"/>
    </source>
</evidence>
<dbReference type="eggNOG" id="KOG0841">
    <property type="taxonomic scope" value="Eukaryota"/>
</dbReference>
<dbReference type="PIRSF" id="PIRSF000868">
    <property type="entry name" value="14-3-3"/>
    <property type="match status" value="1"/>
</dbReference>
<dbReference type="CDD" id="cd08774">
    <property type="entry name" value="14-3-3"/>
    <property type="match status" value="1"/>
</dbReference>
<dbReference type="SMART" id="SM00101">
    <property type="entry name" value="14_3_3"/>
    <property type="match status" value="1"/>
</dbReference>
<dbReference type="Proteomes" id="UP000007875">
    <property type="component" value="Unassembled WGS sequence"/>
</dbReference>
<keyword evidence="5" id="KW-1185">Reference proteome</keyword>
<dbReference type="SUPFAM" id="SSF48445">
    <property type="entry name" value="14-3-3 protein"/>
    <property type="match status" value="1"/>
</dbReference>
<dbReference type="OMA" id="YFRYMCE"/>
<dbReference type="Pfam" id="PF00244">
    <property type="entry name" value="14-3-3"/>
    <property type="match status" value="1"/>
</dbReference>
<reference evidence="5" key="1">
    <citation type="submission" date="2003-08" db="EMBL/GenBank/DDBJ databases">
        <authorList>
            <person name="Birren B."/>
            <person name="Nusbaum C."/>
            <person name="Abebe A."/>
            <person name="Abouelleil A."/>
            <person name="Adekoya E."/>
            <person name="Ait-zahra M."/>
            <person name="Allen N."/>
            <person name="Allen T."/>
            <person name="An P."/>
            <person name="Anderson M."/>
            <person name="Anderson S."/>
            <person name="Arachchi H."/>
            <person name="Armbruster J."/>
            <person name="Bachantsang P."/>
            <person name="Baldwin J."/>
            <person name="Barry A."/>
            <person name="Bayul T."/>
            <person name="Blitshsteyn B."/>
            <person name="Bloom T."/>
            <person name="Blye J."/>
            <person name="Boguslavskiy L."/>
            <person name="Borowsky M."/>
            <person name="Boukhgalter B."/>
            <person name="Brunache A."/>
            <person name="Butler J."/>
            <person name="Calixte N."/>
            <person name="Calvo S."/>
            <person name="Camarata J."/>
            <person name="Campo K."/>
            <person name="Chang J."/>
            <person name="Cheshatsang Y."/>
            <person name="Citroen M."/>
            <person name="Collymore A."/>
            <person name="Considine T."/>
            <person name="Cook A."/>
            <person name="Cooke P."/>
            <person name="Corum B."/>
            <person name="Cuomo C."/>
            <person name="David R."/>
            <person name="Dawoe T."/>
            <person name="Degray S."/>
            <person name="Dodge S."/>
            <person name="Dooley K."/>
            <person name="Dorje P."/>
            <person name="Dorjee K."/>
            <person name="Dorris L."/>
            <person name="Duffey N."/>
            <person name="Dupes A."/>
            <person name="Elkins T."/>
            <person name="Engels R."/>
            <person name="Erickson J."/>
            <person name="Farina A."/>
            <person name="Faro S."/>
            <person name="Ferreira P."/>
            <person name="Fischer H."/>
            <person name="Fitzgerald M."/>
            <person name="Foley K."/>
            <person name="Gage D."/>
            <person name="Galagan J."/>
            <person name="Gearin G."/>
            <person name="Gnerre S."/>
            <person name="Gnirke A."/>
            <person name="Goyette A."/>
            <person name="Graham J."/>
            <person name="Grandbois E."/>
            <person name="Gyaltsen K."/>
            <person name="Hafez N."/>
            <person name="Hagopian D."/>
            <person name="Hagos B."/>
            <person name="Hall J."/>
            <person name="Hatcher B."/>
            <person name="Heller A."/>
            <person name="Higgins H."/>
            <person name="Honan T."/>
            <person name="Horn A."/>
            <person name="Houde N."/>
            <person name="Hughes L."/>
            <person name="Hulme W."/>
            <person name="Husby E."/>
            <person name="Iliev I."/>
            <person name="Jaffe D."/>
            <person name="Jones C."/>
            <person name="Kamal M."/>
            <person name="Kamat A."/>
            <person name="Kamvysselis M."/>
            <person name="Karlsson E."/>
            <person name="Kells C."/>
            <person name="Kieu A."/>
            <person name="Kisner P."/>
            <person name="Kodira C."/>
            <person name="Kulbokas E."/>
            <person name="Labutti K."/>
            <person name="Lama D."/>
            <person name="Landers T."/>
            <person name="Leger J."/>
            <person name="Levine S."/>
            <person name="Lewis D."/>
            <person name="Lewis T."/>
            <person name="Lindblad-toh K."/>
            <person name="Liu X."/>
            <person name="Lokyitsang T."/>
            <person name="Lokyitsang Y."/>
            <person name="Lucien O."/>
            <person name="Lui A."/>
            <person name="Ma L.J."/>
            <person name="Mabbitt R."/>
            <person name="Macdonald J."/>
            <person name="Maclean C."/>
            <person name="Major J."/>
            <person name="Manning J."/>
            <person name="Marabella R."/>
            <person name="Maru K."/>
            <person name="Matthews C."/>
            <person name="Mauceli E."/>
            <person name="Mccarthy M."/>
            <person name="Mcdonough S."/>
            <person name="Mcghee T."/>
            <person name="Meldrim J."/>
            <person name="Meneus L."/>
            <person name="Mesirov J."/>
            <person name="Mihalev A."/>
            <person name="Mihova T."/>
            <person name="Mikkelsen T."/>
            <person name="Mlenga V."/>
            <person name="Moru K."/>
            <person name="Mozes J."/>
            <person name="Mulrain L."/>
            <person name="Munson G."/>
            <person name="Naylor J."/>
            <person name="Newes C."/>
            <person name="Nguyen C."/>
            <person name="Nguyen N."/>
            <person name="Nguyen T."/>
            <person name="Nicol R."/>
            <person name="Nielsen C."/>
            <person name="Nizzari M."/>
            <person name="Norbu C."/>
            <person name="Norbu N."/>
            <person name="O'donnell P."/>
            <person name="Okoawo O."/>
            <person name="O'leary S."/>
            <person name="Omotosho B."/>
            <person name="O'neill K."/>
            <person name="Osman S."/>
            <person name="Parker S."/>
            <person name="Perrin D."/>
            <person name="Phunkhang P."/>
            <person name="Piqani B."/>
            <person name="Purcell S."/>
            <person name="Rachupka T."/>
            <person name="Ramasamy U."/>
            <person name="Rameau R."/>
            <person name="Ray V."/>
            <person name="Raymond C."/>
            <person name="Retta R."/>
            <person name="Richardson S."/>
            <person name="Rise C."/>
            <person name="Rodriguez J."/>
            <person name="Rogers J."/>
            <person name="Rogov P."/>
            <person name="Rutman M."/>
            <person name="Schupbach R."/>
            <person name="Seaman C."/>
            <person name="Settipalli S."/>
            <person name="Sharpe T."/>
            <person name="Sheridan J."/>
            <person name="Sherpa N."/>
            <person name="Shi J."/>
            <person name="Smirnov S."/>
            <person name="Smith C."/>
            <person name="Sougnez C."/>
            <person name="Spencer B."/>
            <person name="Stalker J."/>
            <person name="Stange-thomann N."/>
            <person name="Stavropoulos S."/>
            <person name="Stetson K."/>
            <person name="Stone C."/>
            <person name="Stone S."/>
            <person name="Stubbs M."/>
            <person name="Talamas J."/>
            <person name="Tchuinga P."/>
            <person name="Tenzing P."/>
            <person name="Tesfaye S."/>
            <person name="Theodore J."/>
            <person name="Thoulutsang Y."/>
            <person name="Topham K."/>
            <person name="Towey S."/>
            <person name="Tsamla T."/>
            <person name="Tsomo N."/>
            <person name="Vallee D."/>
            <person name="Vassiliev H."/>
            <person name="Venkataraman V."/>
            <person name="Vinson J."/>
            <person name="Vo A."/>
            <person name="Wade C."/>
            <person name="Wang S."/>
            <person name="Wangchuk T."/>
            <person name="Wangdi T."/>
            <person name="Whittaker C."/>
            <person name="Wilkinson J."/>
            <person name="Wu Y."/>
            <person name="Wyman D."/>
            <person name="Yadav S."/>
            <person name="Yang S."/>
            <person name="Yang X."/>
            <person name="Yeager S."/>
            <person name="Yee E."/>
            <person name="Young G."/>
            <person name="Zainoun J."/>
            <person name="Zembeck L."/>
            <person name="Zimmer A."/>
            <person name="Zody M."/>
            <person name="Lander E."/>
        </authorList>
    </citation>
    <scope>NUCLEOTIDE SEQUENCE [LARGE SCALE GENOMIC DNA]</scope>
</reference>
<evidence type="ECO:0000256" key="2">
    <source>
        <dbReference type="PIRSR" id="PIRSR000868-1"/>
    </source>
</evidence>
<accession>H2ZB59</accession>
<sequence length="248" mass="28582">FIMSSREDLIARAKLSEQAQRYDEMAAAMKIVVEMGSELSNDERNLLSIAYKHTTGARRQSWRVMSSVEQKAEEESETRVEIVHTYREKIEDELEAICQEIIQLIDTHLLKSAQDKDSQVFYYKMKGDYFRYMCEVFSVPEKRKKVMSGANRAYNAANDEAERMSPINPIKLGLALNYSVFLYEIKNGEKKAIRIAQEAFDNALAKVELLKGEAYKDSTIIMQLIRDNLTEWNSPDKVVQDLLEDTQG</sequence>
<comment type="similarity">
    <text evidence="1">Belongs to the 14-3-3 family.</text>
</comment>